<keyword evidence="2" id="KW-1185">Reference proteome</keyword>
<keyword evidence="1" id="KW-0614">Plasmid</keyword>
<sequence length="151" mass="16975">MLEDGGQKLPGSGRMEAMMAHVASSIPDPEMTDEEWAALPPVYEVPQTVERALSSLRHSRHETRNCRALSRALEVFGELVERDGTAEQVAEMGEMRQWLAEAVAYEELNGPFSLLNWDHPTETWVEKALAYRGEATRREELAAWRTAHGLA</sequence>
<dbReference type="RefSeq" id="WP_111068395.1">
    <property type="nucleotide sequence ID" value="NZ_CP029830.1"/>
</dbReference>
<gene>
    <name evidence="1" type="ORF">DM194_15165</name>
</gene>
<geneLocation type="plasmid" evidence="1 2">
    <name>unnamed1</name>
</geneLocation>
<dbReference type="EMBL" id="CP029830">
    <property type="protein sequence ID" value="AWU95636.1"/>
    <property type="molecule type" value="Genomic_DNA"/>
</dbReference>
<protein>
    <submittedName>
        <fullName evidence="1">Uncharacterized protein</fullName>
    </submittedName>
</protein>
<name>A0A2U9SAN1_9PROT</name>
<dbReference type="KEGG" id="azm:DM194_15165"/>
<reference evidence="1 2" key="1">
    <citation type="submission" date="2018-06" db="EMBL/GenBank/DDBJ databases">
        <title>Complete genome sequencing of Azospirillum sp. M2T2B2.</title>
        <authorList>
            <person name="Heo J."/>
            <person name="Kim S.-J."/>
            <person name="Kwon S.-W."/>
            <person name="Anandham R."/>
        </authorList>
    </citation>
    <scope>NUCLEOTIDE SEQUENCE [LARGE SCALE GENOMIC DNA]</scope>
    <source>
        <strain evidence="1 2">M2T2B2</strain>
        <plasmid evidence="1 2">unnamed1</plasmid>
    </source>
</reference>
<evidence type="ECO:0000313" key="2">
    <source>
        <dbReference type="Proteomes" id="UP000249605"/>
    </source>
</evidence>
<organism evidence="1 2">
    <name type="scientific">Azospirillum ramasamyi</name>
    <dbReference type="NCBI Taxonomy" id="682998"/>
    <lineage>
        <taxon>Bacteria</taxon>
        <taxon>Pseudomonadati</taxon>
        <taxon>Pseudomonadota</taxon>
        <taxon>Alphaproteobacteria</taxon>
        <taxon>Rhodospirillales</taxon>
        <taxon>Azospirillaceae</taxon>
        <taxon>Azospirillum</taxon>
    </lineage>
</organism>
<proteinExistence type="predicted"/>
<evidence type="ECO:0000313" key="1">
    <source>
        <dbReference type="EMBL" id="AWU95636.1"/>
    </source>
</evidence>
<accession>A0A2U9SAN1</accession>
<dbReference type="Proteomes" id="UP000249605">
    <property type="component" value="Plasmid unnamed1"/>
</dbReference>
<dbReference type="AlphaFoldDB" id="A0A2U9SAN1"/>
<dbReference type="OrthoDB" id="9839105at2"/>